<dbReference type="Pfam" id="PF00615">
    <property type="entry name" value="RGS"/>
    <property type="match status" value="1"/>
</dbReference>
<feature type="compositionally biased region" description="Polar residues" evidence="1">
    <location>
        <begin position="612"/>
        <end position="623"/>
    </location>
</feature>
<name>A0AAN6JE17_9PEZI</name>
<dbReference type="PROSITE" id="PS50132">
    <property type="entry name" value="RGS"/>
    <property type="match status" value="1"/>
</dbReference>
<comment type="caution">
    <text evidence="3">The sequence shown here is derived from an EMBL/GenBank/DDBJ whole genome shotgun (WGS) entry which is preliminary data.</text>
</comment>
<sequence length="693" mass="75545">MAIIRDVVQQPHVPFSAWNALNNSLPSKPNTAWLIDARAREAGPLSIGQGRFLVQTSALSKTPFRWVQTVRPGKSSTLVRAKRRYLALPPFATSTPPGHPPAQYPIDHGPDNDSYETHYHCVTPTAPATLAQYPDNWHQHESDASTHFIIPTCFSPIPLSSPRNTRRLISFRLPDWSDTPYLRRIIVHLPQYTSTDCIPESFLLSFLATARSTPHPPSYDRRSTGLDPRHHGTLQIGGQANINTLRITRQRLACLTVLRQTSGSDDQAGGCTLLPLRQQLWSAGKVATTNPGRNNIKKFFPRVMISRKSSSQLSTTSSTFSKKSASSAGTSVSDFDSEEQDTMSGAEHSPHRPLSVAIPTDVQGPYCPRRPGLGEILANTAPTPWTLTAFMAYLSNNHCLETLEFTMDAGRYRKHYAKMLSKATNGPPPSKDMEYVMALWHRLVDAYIRPNGSREVNLPSDVRDPILNLELTALPPAPETLDLAVTKIYELMEESVLVPFLNSVYPQTALPAMTSHSYHTANRGGPMTSGPYEDRSAFSRRSRPVRSSPPPESAVEPLSNSAPILSNRKSAPSTLTTSLSRARFSVKLSPTTSAPAAPTSLAGHHDLTSATSMANLSSGSDSASGRGPGLTTDDSGSTDSPSNDSPMTPPMSPPVSDVSPKRDSAIWKKWGRLSGMKVGKKKSHGGLPNAEMQ</sequence>
<evidence type="ECO:0000256" key="1">
    <source>
        <dbReference type="SAM" id="MobiDB-lite"/>
    </source>
</evidence>
<dbReference type="AlphaFoldDB" id="A0AAN6JE17"/>
<protein>
    <recommendedName>
        <fullName evidence="2">RGS domain-containing protein</fullName>
    </recommendedName>
</protein>
<evidence type="ECO:0000259" key="2">
    <source>
        <dbReference type="PROSITE" id="PS50132"/>
    </source>
</evidence>
<evidence type="ECO:0000313" key="3">
    <source>
        <dbReference type="EMBL" id="KAK0326666.1"/>
    </source>
</evidence>
<dbReference type="EMBL" id="JASUXU010000004">
    <property type="protein sequence ID" value="KAK0326666.1"/>
    <property type="molecule type" value="Genomic_DNA"/>
</dbReference>
<feature type="region of interest" description="Disordered" evidence="1">
    <location>
        <begin position="516"/>
        <end position="576"/>
    </location>
</feature>
<feature type="domain" description="RGS" evidence="2">
    <location>
        <begin position="390"/>
        <end position="510"/>
    </location>
</feature>
<dbReference type="CDD" id="cd07440">
    <property type="entry name" value="RGS"/>
    <property type="match status" value="1"/>
</dbReference>
<gene>
    <name evidence="3" type="ORF">LTR82_002508</name>
</gene>
<feature type="region of interest" description="Disordered" evidence="1">
    <location>
        <begin position="612"/>
        <end position="693"/>
    </location>
</feature>
<accession>A0AAN6JE17</accession>
<feature type="compositionally biased region" description="Low complexity" evidence="1">
    <location>
        <begin position="311"/>
        <end position="333"/>
    </location>
</feature>
<dbReference type="SMART" id="SM00315">
    <property type="entry name" value="RGS"/>
    <property type="match status" value="1"/>
</dbReference>
<dbReference type="SUPFAM" id="SSF48097">
    <property type="entry name" value="Regulator of G-protein signaling, RGS"/>
    <property type="match status" value="1"/>
</dbReference>
<dbReference type="InterPro" id="IPR036305">
    <property type="entry name" value="RGS_sf"/>
</dbReference>
<reference evidence="3" key="1">
    <citation type="submission" date="2021-12" db="EMBL/GenBank/DDBJ databases">
        <title>Black yeast isolated from Biological Soil Crust.</title>
        <authorList>
            <person name="Kurbessoian T."/>
        </authorList>
    </citation>
    <scope>NUCLEOTIDE SEQUENCE</scope>
    <source>
        <strain evidence="3">CCFEE 5208</strain>
    </source>
</reference>
<evidence type="ECO:0000313" key="4">
    <source>
        <dbReference type="Proteomes" id="UP001168146"/>
    </source>
</evidence>
<feature type="compositionally biased region" description="Polar residues" evidence="1">
    <location>
        <begin position="558"/>
        <end position="576"/>
    </location>
</feature>
<dbReference type="PANTHER" id="PTHR10845">
    <property type="entry name" value="REGULATOR OF G PROTEIN SIGNALING"/>
    <property type="match status" value="1"/>
</dbReference>
<feature type="compositionally biased region" description="Low complexity" evidence="1">
    <location>
        <begin position="629"/>
        <end position="646"/>
    </location>
</feature>
<dbReference type="Proteomes" id="UP001168146">
    <property type="component" value="Unassembled WGS sequence"/>
</dbReference>
<feature type="region of interest" description="Disordered" evidence="1">
    <location>
        <begin position="311"/>
        <end position="362"/>
    </location>
</feature>
<dbReference type="Gene3D" id="1.10.167.10">
    <property type="entry name" value="Regulator of G-protein Signalling 4, domain 2"/>
    <property type="match status" value="1"/>
</dbReference>
<organism evidence="3 4">
    <name type="scientific">Friedmanniomyces endolithicus</name>
    <dbReference type="NCBI Taxonomy" id="329885"/>
    <lineage>
        <taxon>Eukaryota</taxon>
        <taxon>Fungi</taxon>
        <taxon>Dikarya</taxon>
        <taxon>Ascomycota</taxon>
        <taxon>Pezizomycotina</taxon>
        <taxon>Dothideomycetes</taxon>
        <taxon>Dothideomycetidae</taxon>
        <taxon>Mycosphaerellales</taxon>
        <taxon>Teratosphaeriaceae</taxon>
        <taxon>Friedmanniomyces</taxon>
    </lineage>
</organism>
<dbReference type="InterPro" id="IPR016137">
    <property type="entry name" value="RGS"/>
</dbReference>
<dbReference type="InterPro" id="IPR044926">
    <property type="entry name" value="RGS_subdomain_2"/>
</dbReference>
<proteinExistence type="predicted"/>
<dbReference type="PANTHER" id="PTHR10845:SF267">
    <property type="entry name" value="REGULATOR OF G PROTEIN SIGNALING DOMAIN PROTEIN (AFU_ORTHOLOGUE AFUA_6G06860)"/>
    <property type="match status" value="1"/>
</dbReference>